<feature type="domain" description="Helicase C-terminal" evidence="12">
    <location>
        <begin position="242"/>
        <end position="401"/>
    </location>
</feature>
<dbReference type="NCBIfam" id="TIGR00614">
    <property type="entry name" value="recQ_fam"/>
    <property type="match status" value="1"/>
</dbReference>
<dbReference type="SUPFAM" id="SSF53271">
    <property type="entry name" value="PRTase-like"/>
    <property type="match status" value="1"/>
</dbReference>
<comment type="similarity">
    <text evidence="1">Belongs to the helicase family. RecQ subfamily.</text>
</comment>
<dbReference type="InterPro" id="IPR004589">
    <property type="entry name" value="DNA_helicase_ATP-dep_RecQ"/>
</dbReference>
<evidence type="ECO:0000313" key="13">
    <source>
        <dbReference type="EMBL" id="BAE82502.1"/>
    </source>
</evidence>
<dbReference type="HOGENOM" id="CLU_001103_5_0_9"/>
<dbReference type="EC" id="5.6.2.4" evidence="9"/>
<dbReference type="KEGG" id="dsy:DSY0713"/>
<name>Q24ZP0_DESHY</name>
<dbReference type="PROSITE" id="PS51194">
    <property type="entry name" value="HELICASE_CTER"/>
    <property type="match status" value="1"/>
</dbReference>
<dbReference type="GO" id="GO:0016787">
    <property type="term" value="F:hydrolase activity"/>
    <property type="evidence" value="ECO:0007669"/>
    <property type="project" value="UniProtKB-KW"/>
</dbReference>
<keyword evidence="10" id="KW-0175">Coiled coil</keyword>
<accession>Q24ZP0</accession>
<gene>
    <name evidence="13" type="ordered locus">DSY0713</name>
</gene>
<dbReference type="PANTHER" id="PTHR13710:SF105">
    <property type="entry name" value="ATP-DEPENDENT DNA HELICASE Q1"/>
    <property type="match status" value="1"/>
</dbReference>
<dbReference type="GO" id="GO:0005524">
    <property type="term" value="F:ATP binding"/>
    <property type="evidence" value="ECO:0007669"/>
    <property type="project" value="UniProtKB-KW"/>
</dbReference>
<dbReference type="STRING" id="138119.DSY0713"/>
<proteinExistence type="inferred from homology"/>
<keyword evidence="5" id="KW-0067">ATP-binding</keyword>
<dbReference type="InterPro" id="IPR029057">
    <property type="entry name" value="PRTase-like"/>
</dbReference>
<dbReference type="GO" id="GO:0006310">
    <property type="term" value="P:DNA recombination"/>
    <property type="evidence" value="ECO:0007669"/>
    <property type="project" value="InterPro"/>
</dbReference>
<keyword evidence="4" id="KW-0347">Helicase</keyword>
<dbReference type="CDD" id="cd18018">
    <property type="entry name" value="DEXHc_RecQ4-like"/>
    <property type="match status" value="1"/>
</dbReference>
<dbReference type="GO" id="GO:0005737">
    <property type="term" value="C:cytoplasm"/>
    <property type="evidence" value="ECO:0007669"/>
    <property type="project" value="TreeGrafter"/>
</dbReference>
<dbReference type="InterPro" id="IPR014001">
    <property type="entry name" value="Helicase_ATP-bd"/>
</dbReference>
<evidence type="ECO:0000256" key="7">
    <source>
        <dbReference type="ARBA" id="ARBA00023235"/>
    </source>
</evidence>
<keyword evidence="2" id="KW-0547">Nucleotide-binding</keyword>
<dbReference type="PANTHER" id="PTHR13710">
    <property type="entry name" value="DNA HELICASE RECQ FAMILY MEMBER"/>
    <property type="match status" value="1"/>
</dbReference>
<dbReference type="SMART" id="SM00490">
    <property type="entry name" value="HELICc"/>
    <property type="match status" value="1"/>
</dbReference>
<dbReference type="PROSITE" id="PS51192">
    <property type="entry name" value="HELICASE_ATP_BIND_1"/>
    <property type="match status" value="1"/>
</dbReference>
<comment type="catalytic activity">
    <reaction evidence="8">
        <text>Couples ATP hydrolysis with the unwinding of duplex DNA by translocating in the 3'-5' direction.</text>
        <dbReference type="EC" id="5.6.2.4"/>
    </reaction>
</comment>
<dbReference type="eggNOG" id="COG0514">
    <property type="taxonomic scope" value="Bacteria"/>
</dbReference>
<evidence type="ECO:0000313" key="14">
    <source>
        <dbReference type="Proteomes" id="UP000001946"/>
    </source>
</evidence>
<dbReference type="Pfam" id="PF00270">
    <property type="entry name" value="DEAD"/>
    <property type="match status" value="1"/>
</dbReference>
<evidence type="ECO:0000256" key="4">
    <source>
        <dbReference type="ARBA" id="ARBA00022806"/>
    </source>
</evidence>
<dbReference type="EMBL" id="AP008230">
    <property type="protein sequence ID" value="BAE82502.1"/>
    <property type="molecule type" value="Genomic_DNA"/>
</dbReference>
<dbReference type="InterPro" id="IPR027417">
    <property type="entry name" value="P-loop_NTPase"/>
</dbReference>
<evidence type="ECO:0000256" key="9">
    <source>
        <dbReference type="ARBA" id="ARBA00034808"/>
    </source>
</evidence>
<keyword evidence="6" id="KW-0238">DNA-binding</keyword>
<evidence type="ECO:0000256" key="10">
    <source>
        <dbReference type="SAM" id="Coils"/>
    </source>
</evidence>
<evidence type="ECO:0000256" key="2">
    <source>
        <dbReference type="ARBA" id="ARBA00022741"/>
    </source>
</evidence>
<dbReference type="GO" id="GO:0003677">
    <property type="term" value="F:DNA binding"/>
    <property type="evidence" value="ECO:0007669"/>
    <property type="project" value="UniProtKB-KW"/>
</dbReference>
<dbReference type="GO" id="GO:0009378">
    <property type="term" value="F:four-way junction helicase activity"/>
    <property type="evidence" value="ECO:0007669"/>
    <property type="project" value="TreeGrafter"/>
</dbReference>
<evidence type="ECO:0000259" key="12">
    <source>
        <dbReference type="PROSITE" id="PS51194"/>
    </source>
</evidence>
<dbReference type="InterPro" id="IPR001650">
    <property type="entry name" value="Helicase_C-like"/>
</dbReference>
<keyword evidence="7" id="KW-0413">Isomerase</keyword>
<dbReference type="SUPFAM" id="SSF52540">
    <property type="entry name" value="P-loop containing nucleoside triphosphate hydrolases"/>
    <property type="match status" value="1"/>
</dbReference>
<keyword evidence="14" id="KW-1185">Reference proteome</keyword>
<dbReference type="Pfam" id="PF00271">
    <property type="entry name" value="Helicase_C"/>
    <property type="match status" value="1"/>
</dbReference>
<dbReference type="SMART" id="SM00487">
    <property type="entry name" value="DEXDc"/>
    <property type="match status" value="1"/>
</dbReference>
<dbReference type="InterPro" id="IPR011545">
    <property type="entry name" value="DEAD/DEAH_box_helicase_dom"/>
</dbReference>
<evidence type="ECO:0000259" key="11">
    <source>
        <dbReference type="PROSITE" id="PS51192"/>
    </source>
</evidence>
<protein>
    <recommendedName>
        <fullName evidence="9">DNA 3'-5' helicase</fullName>
        <ecNumber evidence="9">5.6.2.4</ecNumber>
    </recommendedName>
</protein>
<evidence type="ECO:0000256" key="5">
    <source>
        <dbReference type="ARBA" id="ARBA00022840"/>
    </source>
</evidence>
<feature type="coiled-coil region" evidence="10">
    <location>
        <begin position="290"/>
        <end position="317"/>
    </location>
</feature>
<dbReference type="Gene3D" id="3.40.50.300">
    <property type="entry name" value="P-loop containing nucleotide triphosphate hydrolases"/>
    <property type="match status" value="2"/>
</dbReference>
<dbReference type="InterPro" id="IPR000836">
    <property type="entry name" value="PRTase_dom"/>
</dbReference>
<reference evidence="13 14" key="1">
    <citation type="journal article" date="2006" name="J. Bacteriol.">
        <title>Complete genome sequence of the dehalorespiring bacterium Desulfitobacterium hafniense Y51 and comparison with Dehalococcoides ethenogenes 195.</title>
        <authorList>
            <person name="Nonaka H."/>
            <person name="Keresztes G."/>
            <person name="Shinoda Y."/>
            <person name="Ikenaga Y."/>
            <person name="Abe M."/>
            <person name="Naito K."/>
            <person name="Inatomi K."/>
            <person name="Furukawa K."/>
            <person name="Inui M."/>
            <person name="Yukawa H."/>
        </authorList>
    </citation>
    <scope>NUCLEOTIDE SEQUENCE [LARGE SCALE GENOMIC DNA]</scope>
    <source>
        <strain evidence="13 14">Y51</strain>
    </source>
</reference>
<dbReference type="AlphaFoldDB" id="Q24ZP0"/>
<evidence type="ECO:0000256" key="8">
    <source>
        <dbReference type="ARBA" id="ARBA00034617"/>
    </source>
</evidence>
<dbReference type="GO" id="GO:0043138">
    <property type="term" value="F:3'-5' DNA helicase activity"/>
    <property type="evidence" value="ECO:0007669"/>
    <property type="project" value="UniProtKB-EC"/>
</dbReference>
<dbReference type="CDD" id="cd06223">
    <property type="entry name" value="PRTases_typeI"/>
    <property type="match status" value="1"/>
</dbReference>
<evidence type="ECO:0000256" key="3">
    <source>
        <dbReference type="ARBA" id="ARBA00022801"/>
    </source>
</evidence>
<dbReference type="eggNOG" id="COG1040">
    <property type="taxonomic scope" value="Bacteria"/>
</dbReference>
<dbReference type="Proteomes" id="UP000001946">
    <property type="component" value="Chromosome"/>
</dbReference>
<dbReference type="GO" id="GO:0030894">
    <property type="term" value="C:replisome"/>
    <property type="evidence" value="ECO:0007669"/>
    <property type="project" value="TreeGrafter"/>
</dbReference>
<organism evidence="13 14">
    <name type="scientific">Desulfitobacterium hafniense (strain Y51)</name>
    <dbReference type="NCBI Taxonomy" id="138119"/>
    <lineage>
        <taxon>Bacteria</taxon>
        <taxon>Bacillati</taxon>
        <taxon>Bacillota</taxon>
        <taxon>Clostridia</taxon>
        <taxon>Eubacteriales</taxon>
        <taxon>Desulfitobacteriaceae</taxon>
        <taxon>Desulfitobacterium</taxon>
    </lineage>
</organism>
<keyword evidence="3" id="KW-0378">Hydrolase</keyword>
<sequence length="712" mass="80343">MMRSVTHIRKANKGGINMQAQALSLLRKMIGRDAEFHQGQWEAIESVLRGKKTLLVQRTGWGKSVVYFIGAKLLRERGLGPTIIVSPLLSLMRNQIENAVKIGISAETINSDNTDEWTEIEEKLKRKAVDILLLSPERLGNKDFTERVLPSIEGGIGMLVVDEAHCISDWGHDFRPDYRRIVRIIKQLPPNVPLIATTATANQRVVDDIKAQLGDELNSIRGPLTRESLQLQVIKLADQAERLAWLHENINKMEGSGIIYCLTVADCNKVAKWLRGKGINALEYHADLSKDAKEKRKLREERERKLLNNEVKALVATVALGMGFDKPDLGFVIHYQRPGSIVRYYQEIGRAGRALDKAYAILLNGAEDDEIEEYFIQSAFPTPKEMNAVVNAIEKASLGMTKNKILKELNMSYGRVEKCLKTLEIEGIIYKEKSSYFRSPVSWLPDSTKSSAITKLRINELEDMRKFVDTEDCYMRYISAKLDDPYLKNCGKCRNCLDTQFFSEVVSRDNVLEAIQFLKGEYLDIEPRKQWPAGIKAEATKKIPEEEQNFTGKALCSYGDAGWGRVVAEDKYRNEYFSDELVDASLALLKNTLLKEDLGWVTSVPSLRRPLLVKDFAMRLAEKIGLPYIDAIRKTEDTPYQKKMENSYQQCSNALHGFSVIERVPESPVLLVDDIIDSGWTLTVCGILLRGERSGPVYPFALAKASGLEGGE</sequence>
<evidence type="ECO:0000256" key="6">
    <source>
        <dbReference type="ARBA" id="ARBA00023125"/>
    </source>
</evidence>
<dbReference type="GO" id="GO:0006281">
    <property type="term" value="P:DNA repair"/>
    <property type="evidence" value="ECO:0007669"/>
    <property type="project" value="TreeGrafter"/>
</dbReference>
<dbReference type="GO" id="GO:0043590">
    <property type="term" value="C:bacterial nucleoid"/>
    <property type="evidence" value="ECO:0007669"/>
    <property type="project" value="TreeGrafter"/>
</dbReference>
<dbReference type="Gene3D" id="3.40.50.2020">
    <property type="match status" value="1"/>
</dbReference>
<evidence type="ECO:0000256" key="1">
    <source>
        <dbReference type="ARBA" id="ARBA00005446"/>
    </source>
</evidence>
<feature type="domain" description="Helicase ATP-binding" evidence="11">
    <location>
        <begin position="44"/>
        <end position="219"/>
    </location>
</feature>